<dbReference type="InterPro" id="IPR012000">
    <property type="entry name" value="Thiamin_PyroP_enz_cen_dom"/>
</dbReference>
<feature type="domain" description="Thiamine pyrophosphate enzyme central" evidence="4">
    <location>
        <begin position="198"/>
        <end position="328"/>
    </location>
</feature>
<dbReference type="InterPro" id="IPR029035">
    <property type="entry name" value="DHS-like_NAD/FAD-binding_dom"/>
</dbReference>
<dbReference type="PANTHER" id="PTHR42981:SF2">
    <property type="entry name" value="PYRUVATE DEHYDROGENASE [UBIQUINONE]"/>
    <property type="match status" value="1"/>
</dbReference>
<dbReference type="EMBL" id="CP053892">
    <property type="protein sequence ID" value="QKG22331.1"/>
    <property type="molecule type" value="Genomic_DNA"/>
</dbReference>
<dbReference type="InterPro" id="IPR047210">
    <property type="entry name" value="TPP_PYR_POXB-like"/>
</dbReference>
<dbReference type="CDD" id="cd07039">
    <property type="entry name" value="TPP_PYR_POX"/>
    <property type="match status" value="1"/>
</dbReference>
<evidence type="ECO:0000259" key="6">
    <source>
        <dbReference type="Pfam" id="PF02776"/>
    </source>
</evidence>
<organism evidence="7 8">
    <name type="scientific">Actinomadura verrucosospora</name>
    <dbReference type="NCBI Taxonomy" id="46165"/>
    <lineage>
        <taxon>Bacteria</taxon>
        <taxon>Bacillati</taxon>
        <taxon>Actinomycetota</taxon>
        <taxon>Actinomycetes</taxon>
        <taxon>Streptosporangiales</taxon>
        <taxon>Thermomonosporaceae</taxon>
        <taxon>Actinomadura</taxon>
    </lineage>
</organism>
<dbReference type="AlphaFoldDB" id="A0A7D3VYW5"/>
<proteinExistence type="inferred from homology"/>
<dbReference type="PROSITE" id="PS00187">
    <property type="entry name" value="TPP_ENZYMES"/>
    <property type="match status" value="1"/>
</dbReference>
<dbReference type="Proteomes" id="UP000501240">
    <property type="component" value="Chromosome"/>
</dbReference>
<sequence length="600" mass="65800">MGQQVADYVLERLREWGIDRVYGYPGDGINGMLGAFDRAKGHPEFIQTRHEEMAAFMACAHSKFTGEVGVCTATSGPGAIHLLNGLYDAKLDHQPVVAIIGQQKRLSQGTHYQQEVALENLFADVSEFVQICMDPGQMRHIIDRAFKTALTTRGVATIIIPEDIQESQAVPSPPKEHGSVFSSVGWSRPRILPNPEELRKAADILNGGKKVAMLIGQGAANAEAEVIEAAELLGAGIAKALLGREVVPDDLPFVTGPIGLLGSKASDEMIMNCDVLFMIGSSFPYSEWLPDEGSCKGVEIDIDGRMIGIRYPMDAHVVGDAKETLKELIPLLKRKKDRSWRDKIEENVRAWNTVMDKRAAQSFGGKINPQAVAHELSPLLPDGAILTADSGSATNWWARHIKLRDGMKASLSGTLATMGPGVPYAIAARFAYPDRPVICFVGDGAFQMNGMNEMLTVKRYADRLAGSPPLIFCVFNNQDLNQVTWEQRAMGGDPKYPGSQTIPDFPYAKYAELAGLKGIYCDEPKKVTDAWKQALSSDRPVVLEFVVDNEIPPIPPHIMSDQAKKTVKAGFKDPQKFGIAERGFRQKLTDMYENLPGRKH</sequence>
<evidence type="ECO:0000256" key="2">
    <source>
        <dbReference type="ARBA" id="ARBA00023052"/>
    </source>
</evidence>
<dbReference type="GO" id="GO:0030976">
    <property type="term" value="F:thiamine pyrophosphate binding"/>
    <property type="evidence" value="ECO:0007669"/>
    <property type="project" value="InterPro"/>
</dbReference>
<feature type="domain" description="Thiamine pyrophosphate enzyme TPP-binding" evidence="5">
    <location>
        <begin position="389"/>
        <end position="545"/>
    </location>
</feature>
<keyword evidence="8" id="KW-1185">Reference proteome</keyword>
<dbReference type="Pfam" id="PF02776">
    <property type="entry name" value="TPP_enzyme_N"/>
    <property type="match status" value="1"/>
</dbReference>
<dbReference type="SUPFAM" id="SSF52518">
    <property type="entry name" value="Thiamin diphosphate-binding fold (THDP-binding)"/>
    <property type="match status" value="2"/>
</dbReference>
<evidence type="ECO:0000313" key="8">
    <source>
        <dbReference type="Proteomes" id="UP000501240"/>
    </source>
</evidence>
<reference evidence="7 8" key="1">
    <citation type="submission" date="2020-05" db="EMBL/GenBank/DDBJ databases">
        <title>Actinomadura verrucosospora NRRL-B18236 (PFL_A860) Genome sequencing and assembly.</title>
        <authorList>
            <person name="Samborskyy M."/>
        </authorList>
    </citation>
    <scope>NUCLEOTIDE SEQUENCE [LARGE SCALE GENOMIC DNA]</scope>
    <source>
        <strain evidence="7 8">NRRL:B18236</strain>
    </source>
</reference>
<dbReference type="InterPro" id="IPR012001">
    <property type="entry name" value="Thiamin_PyroP_enz_TPP-bd_dom"/>
</dbReference>
<dbReference type="SUPFAM" id="SSF52467">
    <property type="entry name" value="DHS-like NAD/FAD-binding domain"/>
    <property type="match status" value="1"/>
</dbReference>
<dbReference type="InterPro" id="IPR047211">
    <property type="entry name" value="POXB-like"/>
</dbReference>
<dbReference type="Pfam" id="PF00205">
    <property type="entry name" value="TPP_enzyme_M"/>
    <property type="match status" value="1"/>
</dbReference>
<dbReference type="PANTHER" id="PTHR42981">
    <property type="entry name" value="PYRUVATE DEHYDROGENASE [UBIQUINONE]"/>
    <property type="match status" value="1"/>
</dbReference>
<protein>
    <submittedName>
        <fullName evidence="7">Thiamine pyrophosphate protein</fullName>
    </submittedName>
</protein>
<dbReference type="GO" id="GO:0000287">
    <property type="term" value="F:magnesium ion binding"/>
    <property type="evidence" value="ECO:0007669"/>
    <property type="project" value="InterPro"/>
</dbReference>
<evidence type="ECO:0000259" key="5">
    <source>
        <dbReference type="Pfam" id="PF02775"/>
    </source>
</evidence>
<dbReference type="NCBIfam" id="NF006129">
    <property type="entry name" value="PRK08273.1"/>
    <property type="match status" value="1"/>
</dbReference>
<dbReference type="RefSeq" id="WP_173096469.1">
    <property type="nucleotide sequence ID" value="NZ_CP053892.1"/>
</dbReference>
<name>A0A7D3VYW5_ACTVE</name>
<dbReference type="InterPro" id="IPR047212">
    <property type="entry name" value="TPP_POXB-like"/>
</dbReference>
<dbReference type="InterPro" id="IPR011766">
    <property type="entry name" value="TPP_enzyme_TPP-bd"/>
</dbReference>
<accession>A0A7D3VYW5</accession>
<dbReference type="Gene3D" id="3.40.50.970">
    <property type="match status" value="2"/>
</dbReference>
<gene>
    <name evidence="7" type="ORF">ACTIVE_3971</name>
</gene>
<comment type="similarity">
    <text evidence="1 3">Belongs to the TPP enzyme family.</text>
</comment>
<evidence type="ECO:0000256" key="1">
    <source>
        <dbReference type="ARBA" id="ARBA00007812"/>
    </source>
</evidence>
<dbReference type="InterPro" id="IPR000399">
    <property type="entry name" value="TPP-bd_CS"/>
</dbReference>
<evidence type="ECO:0000259" key="4">
    <source>
        <dbReference type="Pfam" id="PF00205"/>
    </source>
</evidence>
<feature type="domain" description="Thiamine pyrophosphate enzyme N-terminal TPP-binding" evidence="6">
    <location>
        <begin position="4"/>
        <end position="116"/>
    </location>
</feature>
<dbReference type="GO" id="GO:0003824">
    <property type="term" value="F:catalytic activity"/>
    <property type="evidence" value="ECO:0007669"/>
    <property type="project" value="InterPro"/>
</dbReference>
<dbReference type="CDD" id="cd02014">
    <property type="entry name" value="TPP_POX"/>
    <property type="match status" value="1"/>
</dbReference>
<evidence type="ECO:0000256" key="3">
    <source>
        <dbReference type="RuleBase" id="RU362132"/>
    </source>
</evidence>
<dbReference type="Pfam" id="PF02775">
    <property type="entry name" value="TPP_enzyme_C"/>
    <property type="match status" value="1"/>
</dbReference>
<dbReference type="Gene3D" id="3.40.50.1220">
    <property type="entry name" value="TPP-binding domain"/>
    <property type="match status" value="1"/>
</dbReference>
<dbReference type="InterPro" id="IPR029061">
    <property type="entry name" value="THDP-binding"/>
</dbReference>
<keyword evidence="2 3" id="KW-0786">Thiamine pyrophosphate</keyword>
<evidence type="ECO:0000313" key="7">
    <source>
        <dbReference type="EMBL" id="QKG22331.1"/>
    </source>
</evidence>